<evidence type="ECO:0000313" key="2">
    <source>
        <dbReference type="Proteomes" id="UP001159363"/>
    </source>
</evidence>
<comment type="caution">
    <text evidence="1">The sequence shown here is derived from an EMBL/GenBank/DDBJ whole genome shotgun (WGS) entry which is preliminary data.</text>
</comment>
<name>A0ABQ9H050_9NEOP</name>
<accession>A0ABQ9H050</accession>
<reference evidence="1 2" key="1">
    <citation type="submission" date="2023-02" db="EMBL/GenBank/DDBJ databases">
        <title>LHISI_Scaffold_Assembly.</title>
        <authorList>
            <person name="Stuart O.P."/>
            <person name="Cleave R."/>
            <person name="Magrath M.J.L."/>
            <person name="Mikheyev A.S."/>
        </authorList>
    </citation>
    <scope>NUCLEOTIDE SEQUENCE [LARGE SCALE GENOMIC DNA]</scope>
    <source>
        <strain evidence="1">Daus_M_001</strain>
        <tissue evidence="1">Leg muscle</tissue>
    </source>
</reference>
<proteinExistence type="predicted"/>
<gene>
    <name evidence="1" type="ORF">PR048_022053</name>
</gene>
<dbReference type="Proteomes" id="UP001159363">
    <property type="component" value="Chromosome 7"/>
</dbReference>
<organism evidence="1 2">
    <name type="scientific">Dryococelus australis</name>
    <dbReference type="NCBI Taxonomy" id="614101"/>
    <lineage>
        <taxon>Eukaryota</taxon>
        <taxon>Metazoa</taxon>
        <taxon>Ecdysozoa</taxon>
        <taxon>Arthropoda</taxon>
        <taxon>Hexapoda</taxon>
        <taxon>Insecta</taxon>
        <taxon>Pterygota</taxon>
        <taxon>Neoptera</taxon>
        <taxon>Polyneoptera</taxon>
        <taxon>Phasmatodea</taxon>
        <taxon>Verophasmatodea</taxon>
        <taxon>Anareolatae</taxon>
        <taxon>Phasmatidae</taxon>
        <taxon>Eurycanthinae</taxon>
        <taxon>Dryococelus</taxon>
    </lineage>
</organism>
<protein>
    <submittedName>
        <fullName evidence="1">Uncharacterized protein</fullName>
    </submittedName>
</protein>
<sequence>MDDDILVTTQTTYCLRVSIREPGSPTHRTTHEPIASKRLAEPRVRRPISVRVWLASSKLGVRRAEAGAARQSLPVVGARLGSARLVAGSLLARALCGESGSQARVSTRAGSTLSVLSRGSYSQVPVLWKVRSVEYANTAKRDEGNIYINLKVPGPRLENNSVALVQANEVVGQRNKCTRLHNGTGICFFPWLIKNIRERKHK</sequence>
<dbReference type="EMBL" id="JARBHB010000008">
    <property type="protein sequence ID" value="KAJ8877598.1"/>
    <property type="molecule type" value="Genomic_DNA"/>
</dbReference>
<keyword evidence="2" id="KW-1185">Reference proteome</keyword>
<evidence type="ECO:0000313" key="1">
    <source>
        <dbReference type="EMBL" id="KAJ8877598.1"/>
    </source>
</evidence>